<accession>A0A3E0WD20</accession>
<name>A0A3E0WD20_9MICO</name>
<dbReference type="RefSeq" id="WP_116418316.1">
    <property type="nucleotide sequence ID" value="NZ_NBXC01000014.1"/>
</dbReference>
<keyword evidence="1" id="KW-0472">Membrane</keyword>
<comment type="caution">
    <text evidence="3">The sequence shown here is derived from an EMBL/GenBank/DDBJ whole genome shotgun (WGS) entry which is preliminary data.</text>
</comment>
<feature type="transmembrane region" description="Helical" evidence="1">
    <location>
        <begin position="53"/>
        <end position="70"/>
    </location>
</feature>
<dbReference type="EMBL" id="NBXE01000019">
    <property type="protein sequence ID" value="RFA27554.1"/>
    <property type="molecule type" value="Genomic_DNA"/>
</dbReference>
<keyword evidence="1" id="KW-1133">Transmembrane helix</keyword>
<reference evidence="3 4" key="1">
    <citation type="submission" date="2017-04" db="EMBL/GenBank/DDBJ databases">
        <title>Comparative genome analysis of Subtercola boreus.</title>
        <authorList>
            <person name="Cho Y.-J."/>
            <person name="Cho A."/>
            <person name="Kim O.-S."/>
            <person name="Lee J.-I."/>
        </authorList>
    </citation>
    <scope>NUCLEOTIDE SEQUENCE [LARGE SCALE GENOMIC DNA]</scope>
    <source>
        <strain evidence="3 4">P28004</strain>
    </source>
</reference>
<sequence>MADFLASYAWVIWLALILVFLVVETLTLDLLFLMLGIGSVGGLVSHFAGAPILLQIVIAGVLALLLIFTLRPPLLKRLQRGGDKTPSNVEALLGLEGEVLAAVTTTTGSVKLINGDTWTARVFPTAFEQQLMPGQQIFVKAIDGATALVAPEEKAVL</sequence>
<evidence type="ECO:0000313" key="3">
    <source>
        <dbReference type="EMBL" id="RFA27554.1"/>
    </source>
</evidence>
<evidence type="ECO:0000313" key="4">
    <source>
        <dbReference type="Proteomes" id="UP000257080"/>
    </source>
</evidence>
<dbReference type="Gene3D" id="2.40.50.140">
    <property type="entry name" value="Nucleic acid-binding proteins"/>
    <property type="match status" value="1"/>
</dbReference>
<dbReference type="Proteomes" id="UP000257080">
    <property type="component" value="Unassembled WGS sequence"/>
</dbReference>
<evidence type="ECO:0000259" key="2">
    <source>
        <dbReference type="Pfam" id="PF01957"/>
    </source>
</evidence>
<feature type="transmembrane region" description="Helical" evidence="1">
    <location>
        <begin position="30"/>
        <end position="47"/>
    </location>
</feature>
<feature type="transmembrane region" description="Helical" evidence="1">
    <location>
        <begin position="6"/>
        <end position="23"/>
    </location>
</feature>
<evidence type="ECO:0000256" key="1">
    <source>
        <dbReference type="SAM" id="Phobius"/>
    </source>
</evidence>
<feature type="domain" description="NfeD-like C-terminal" evidence="2">
    <location>
        <begin position="89"/>
        <end position="151"/>
    </location>
</feature>
<dbReference type="OrthoDB" id="5023964at2"/>
<proteinExistence type="predicted"/>
<protein>
    <recommendedName>
        <fullName evidence="2">NfeD-like C-terminal domain-containing protein</fullName>
    </recommendedName>
</protein>
<gene>
    <name evidence="3" type="ORF">B7R25_07455</name>
</gene>
<organism evidence="3 4">
    <name type="scientific">Subtercola boreus</name>
    <dbReference type="NCBI Taxonomy" id="120213"/>
    <lineage>
        <taxon>Bacteria</taxon>
        <taxon>Bacillati</taxon>
        <taxon>Actinomycetota</taxon>
        <taxon>Actinomycetes</taxon>
        <taxon>Micrococcales</taxon>
        <taxon>Microbacteriaceae</taxon>
        <taxon>Subtercola</taxon>
    </lineage>
</organism>
<keyword evidence="1" id="KW-0812">Transmembrane</keyword>
<dbReference type="Pfam" id="PF01957">
    <property type="entry name" value="NfeD"/>
    <property type="match status" value="1"/>
</dbReference>
<dbReference type="AlphaFoldDB" id="A0A3E0WD20"/>
<dbReference type="InterPro" id="IPR002810">
    <property type="entry name" value="NfeD-like_C"/>
</dbReference>
<dbReference type="InterPro" id="IPR012340">
    <property type="entry name" value="NA-bd_OB-fold"/>
</dbReference>